<dbReference type="InterPro" id="IPR000792">
    <property type="entry name" value="Tscrpt_reg_LuxR_C"/>
</dbReference>
<dbReference type="RefSeq" id="WP_221558053.1">
    <property type="nucleotide sequence ID" value="NZ_JAIGNO010000005.1"/>
</dbReference>
<dbReference type="Pfam" id="PF00196">
    <property type="entry name" value="GerE"/>
    <property type="match status" value="1"/>
</dbReference>
<accession>A0ABS7J9P8</accession>
<protein>
    <submittedName>
        <fullName evidence="6">Helix-turn-helix transcriptional regulator</fullName>
    </submittedName>
</protein>
<dbReference type="PROSITE" id="PS50043">
    <property type="entry name" value="HTH_LUXR_2"/>
    <property type="match status" value="1"/>
</dbReference>
<reference evidence="6 7" key="1">
    <citation type="submission" date="2021-08" db="EMBL/GenBank/DDBJ databases">
        <title>Comparative Genomics Analysis of the Genus Qipengyuania Reveals Extensive Genetic Diversity and Metabolic Versatility, Including the Description of Fifteen Novel Species.</title>
        <authorList>
            <person name="Liu Y."/>
        </authorList>
    </citation>
    <scope>NUCLEOTIDE SEQUENCE [LARGE SCALE GENOMIC DNA]</scope>
    <source>
        <strain evidence="6 7">6D47A</strain>
    </source>
</reference>
<evidence type="ECO:0000259" key="5">
    <source>
        <dbReference type="PROSITE" id="PS50043"/>
    </source>
</evidence>
<evidence type="ECO:0000313" key="6">
    <source>
        <dbReference type="EMBL" id="MBX7482794.1"/>
    </source>
</evidence>
<dbReference type="SMART" id="SM00421">
    <property type="entry name" value="HTH_LUXR"/>
    <property type="match status" value="1"/>
</dbReference>
<keyword evidence="7" id="KW-1185">Reference proteome</keyword>
<keyword evidence="1" id="KW-0805">Transcription regulation</keyword>
<name>A0ABS7J9P8_9SPHN</name>
<keyword evidence="4" id="KW-1133">Transmembrane helix</keyword>
<dbReference type="PRINTS" id="PR00038">
    <property type="entry name" value="HTHLUXR"/>
</dbReference>
<dbReference type="EMBL" id="JAIGNO010000005">
    <property type="protein sequence ID" value="MBX7482794.1"/>
    <property type="molecule type" value="Genomic_DNA"/>
</dbReference>
<evidence type="ECO:0000313" key="7">
    <source>
        <dbReference type="Proteomes" id="UP000755104"/>
    </source>
</evidence>
<evidence type="ECO:0000256" key="4">
    <source>
        <dbReference type="SAM" id="Phobius"/>
    </source>
</evidence>
<dbReference type="Proteomes" id="UP000755104">
    <property type="component" value="Unassembled WGS sequence"/>
</dbReference>
<sequence length="165" mass="17532">MSPVVQPSGSPLTGRQKECLLLLKGGLSSKQIARELNISPRTVDQHIAVALENLGVKNRLEAISRLHEIDRLDPSAAADVALPRVATGSVTEFSAPDRTNRSVELDSLTPASLPLLPPIGGSSNTASVRDRISWIVRLATFCSMLTCLVLLSILGLSEIVSSAAR</sequence>
<feature type="transmembrane region" description="Helical" evidence="4">
    <location>
        <begin position="134"/>
        <end position="156"/>
    </location>
</feature>
<dbReference type="PANTHER" id="PTHR44688:SF16">
    <property type="entry name" value="DNA-BINDING TRANSCRIPTIONAL ACTIVATOR DEVR_DOSR"/>
    <property type="match status" value="1"/>
</dbReference>
<evidence type="ECO:0000256" key="2">
    <source>
        <dbReference type="ARBA" id="ARBA00023125"/>
    </source>
</evidence>
<gene>
    <name evidence="6" type="ORF">K3174_09625</name>
</gene>
<keyword evidence="4" id="KW-0472">Membrane</keyword>
<feature type="domain" description="HTH luxR-type" evidence="5">
    <location>
        <begin position="5"/>
        <end position="70"/>
    </location>
</feature>
<comment type="caution">
    <text evidence="6">The sequence shown here is derived from an EMBL/GenBank/DDBJ whole genome shotgun (WGS) entry which is preliminary data.</text>
</comment>
<evidence type="ECO:0000256" key="1">
    <source>
        <dbReference type="ARBA" id="ARBA00023015"/>
    </source>
</evidence>
<dbReference type="PANTHER" id="PTHR44688">
    <property type="entry name" value="DNA-BINDING TRANSCRIPTIONAL ACTIVATOR DEVR_DOSR"/>
    <property type="match status" value="1"/>
</dbReference>
<keyword evidence="2" id="KW-0238">DNA-binding</keyword>
<evidence type="ECO:0000256" key="3">
    <source>
        <dbReference type="ARBA" id="ARBA00023163"/>
    </source>
</evidence>
<dbReference type="Gene3D" id="1.10.10.10">
    <property type="entry name" value="Winged helix-like DNA-binding domain superfamily/Winged helix DNA-binding domain"/>
    <property type="match status" value="1"/>
</dbReference>
<organism evidence="6 7">
    <name type="scientific">Qipengyuania qiaonensis</name>
    <dbReference type="NCBI Taxonomy" id="2867240"/>
    <lineage>
        <taxon>Bacteria</taxon>
        <taxon>Pseudomonadati</taxon>
        <taxon>Pseudomonadota</taxon>
        <taxon>Alphaproteobacteria</taxon>
        <taxon>Sphingomonadales</taxon>
        <taxon>Erythrobacteraceae</taxon>
        <taxon>Qipengyuania</taxon>
    </lineage>
</organism>
<dbReference type="SUPFAM" id="SSF46894">
    <property type="entry name" value="C-terminal effector domain of the bipartite response regulators"/>
    <property type="match status" value="1"/>
</dbReference>
<dbReference type="InterPro" id="IPR036388">
    <property type="entry name" value="WH-like_DNA-bd_sf"/>
</dbReference>
<proteinExistence type="predicted"/>
<keyword evidence="4" id="KW-0812">Transmembrane</keyword>
<dbReference type="InterPro" id="IPR016032">
    <property type="entry name" value="Sig_transdc_resp-reg_C-effctor"/>
</dbReference>
<keyword evidence="3" id="KW-0804">Transcription</keyword>